<keyword evidence="6 7" id="KW-0413">Isomerase</keyword>
<name>A0AAP3E376_9EURY</name>
<gene>
    <name evidence="7" type="primary">uxaC</name>
    <name evidence="8" type="ORF">OB955_05985</name>
    <name evidence="7" type="ORF">OB960_17170</name>
</gene>
<dbReference type="GO" id="GO:0019698">
    <property type="term" value="P:D-galacturonate catabolic process"/>
    <property type="evidence" value="ECO:0007669"/>
    <property type="project" value="TreeGrafter"/>
</dbReference>
<dbReference type="Gene3D" id="1.10.2020.10">
    <property type="entry name" value="uronate isomerase, domain 2, chain A"/>
    <property type="match status" value="1"/>
</dbReference>
<organism evidence="7 10">
    <name type="scientific">Natronoglomus mannanivorans</name>
    <dbReference type="NCBI Taxonomy" id="2979990"/>
    <lineage>
        <taxon>Archaea</taxon>
        <taxon>Methanobacteriati</taxon>
        <taxon>Methanobacteriota</taxon>
        <taxon>Stenosarchaea group</taxon>
        <taxon>Halobacteria</taxon>
        <taxon>Halobacteriales</taxon>
        <taxon>Natrialbaceae</taxon>
        <taxon>Natronoglomus</taxon>
    </lineage>
</organism>
<evidence type="ECO:0000313" key="9">
    <source>
        <dbReference type="Proteomes" id="UP001320972"/>
    </source>
</evidence>
<evidence type="ECO:0000256" key="6">
    <source>
        <dbReference type="ARBA" id="ARBA00023235"/>
    </source>
</evidence>
<evidence type="ECO:0000313" key="7">
    <source>
        <dbReference type="EMBL" id="MCU4743120.1"/>
    </source>
</evidence>
<evidence type="ECO:0000313" key="8">
    <source>
        <dbReference type="EMBL" id="MCU4972284.1"/>
    </source>
</evidence>
<evidence type="ECO:0000256" key="1">
    <source>
        <dbReference type="ARBA" id="ARBA00001165"/>
    </source>
</evidence>
<comment type="caution">
    <text evidence="7">The sequence shown here is derived from an EMBL/GenBank/DDBJ whole genome shotgun (WGS) entry which is preliminary data.</text>
</comment>
<dbReference type="NCBIfam" id="NF002794">
    <property type="entry name" value="PRK02925.1"/>
    <property type="match status" value="1"/>
</dbReference>
<dbReference type="Proteomes" id="UP001320972">
    <property type="component" value="Unassembled WGS sequence"/>
</dbReference>
<keyword evidence="9" id="KW-1185">Reference proteome</keyword>
<dbReference type="InterPro" id="IPR003766">
    <property type="entry name" value="Uronate_isomerase"/>
</dbReference>
<dbReference type="Pfam" id="PF02614">
    <property type="entry name" value="UxaC"/>
    <property type="match status" value="1"/>
</dbReference>
<evidence type="ECO:0000256" key="3">
    <source>
        <dbReference type="ARBA" id="ARBA00008397"/>
    </source>
</evidence>
<evidence type="ECO:0000313" key="10">
    <source>
        <dbReference type="Proteomes" id="UP001321018"/>
    </source>
</evidence>
<dbReference type="SUPFAM" id="SSF51556">
    <property type="entry name" value="Metallo-dependent hydrolases"/>
    <property type="match status" value="1"/>
</dbReference>
<evidence type="ECO:0000256" key="4">
    <source>
        <dbReference type="ARBA" id="ARBA00012546"/>
    </source>
</evidence>
<dbReference type="EMBL" id="JAOPKA010000013">
    <property type="protein sequence ID" value="MCU4743120.1"/>
    <property type="molecule type" value="Genomic_DNA"/>
</dbReference>
<dbReference type="EMBL" id="JAOPKB010000002">
    <property type="protein sequence ID" value="MCU4972284.1"/>
    <property type="molecule type" value="Genomic_DNA"/>
</dbReference>
<comment type="pathway">
    <text evidence="2">Carbohydrate metabolism; pentose and glucuronate interconversion.</text>
</comment>
<dbReference type="GO" id="GO:0042840">
    <property type="term" value="P:D-glucuronate catabolic process"/>
    <property type="evidence" value="ECO:0007669"/>
    <property type="project" value="TreeGrafter"/>
</dbReference>
<accession>A0AAP3E376</accession>
<protein>
    <recommendedName>
        <fullName evidence="5">Uronate isomerase</fullName>
        <ecNumber evidence="4">5.3.1.12</ecNumber>
    </recommendedName>
</protein>
<dbReference type="InterPro" id="IPR032466">
    <property type="entry name" value="Metal_Hydrolase"/>
</dbReference>
<evidence type="ECO:0000256" key="5">
    <source>
        <dbReference type="ARBA" id="ARBA00020555"/>
    </source>
</evidence>
<proteinExistence type="inferred from homology"/>
<dbReference type="EC" id="5.3.1.12" evidence="4"/>
<sequence length="454" mass="50813">MGFLGADYLLETAAARSLYDDIADLPIVDPHNHADVAEIVENDGWNDIWEVEGATDHYVWALMRNHGVSEAKITGDATNREKWDALAAVFPEFAGNPTYEWVHLDLKRRFGIEQTISSETADEIWAETATQLEADDKRPHALLEEMNVDVLCSTDDPTSQLEYHERAVDEVPGVDVLPTWRADRALAVDGDEWPTFVDELADATGIDTGDLDGYREALWETHDYFADHGCVASDLGIREPVSRPVEETRARELYRDALAGDDLADREATDLQAFLLEFVGELNAEKGWTTQFHVGPVRNYREEIYDALGPASGADISTQHVDVTDNLRYFLNTFDGEFETVLYVLDPTHYPSIATLARVFPTVSVGAAWWFNDSPHGIESQLEYAGTIDTLSSHAGMVSDSRKLLSYGSRFEMFRRSLANVVGAQVERGQLPMDVARELVAHVAYDRPMELYGF</sequence>
<reference evidence="7 9" key="1">
    <citation type="submission" date="2022-09" db="EMBL/GenBank/DDBJ databases">
        <title>Enrichment on poylsaccharides allowed isolation of novel metabolic and taxonomic groups of Haloarchaea.</title>
        <authorList>
            <person name="Sorokin D.Y."/>
            <person name="Elcheninov A.G."/>
            <person name="Khizhniak T.V."/>
            <person name="Kolganova T.V."/>
            <person name="Kublanov I.V."/>
        </authorList>
    </citation>
    <scope>NUCLEOTIDE SEQUENCE</scope>
    <source>
        <strain evidence="8 9">AArc-m2/3/4</strain>
        <strain evidence="7">AArc-xg1-1</strain>
    </source>
</reference>
<dbReference type="RefSeq" id="WP_338004938.1">
    <property type="nucleotide sequence ID" value="NZ_JAOPKA010000013.1"/>
</dbReference>
<comment type="similarity">
    <text evidence="3">Belongs to the metallo-dependent hydrolases superfamily. Uronate isomerase family.</text>
</comment>
<dbReference type="Proteomes" id="UP001321018">
    <property type="component" value="Unassembled WGS sequence"/>
</dbReference>
<evidence type="ECO:0000256" key="2">
    <source>
        <dbReference type="ARBA" id="ARBA00004892"/>
    </source>
</evidence>
<dbReference type="PANTHER" id="PTHR30068">
    <property type="entry name" value="URONATE ISOMERASE"/>
    <property type="match status" value="1"/>
</dbReference>
<comment type="catalytic activity">
    <reaction evidence="1">
        <text>D-glucuronate = D-fructuronate</text>
        <dbReference type="Rhea" id="RHEA:13049"/>
        <dbReference type="ChEBI" id="CHEBI:58720"/>
        <dbReference type="ChEBI" id="CHEBI:59863"/>
        <dbReference type="EC" id="5.3.1.12"/>
    </reaction>
</comment>
<dbReference type="AlphaFoldDB" id="A0AAP3E376"/>
<dbReference type="GO" id="GO:0008880">
    <property type="term" value="F:glucuronate isomerase activity"/>
    <property type="evidence" value="ECO:0007669"/>
    <property type="project" value="UniProtKB-EC"/>
</dbReference>
<dbReference type="PANTHER" id="PTHR30068:SF4">
    <property type="entry name" value="URONATE ISOMERASE"/>
    <property type="match status" value="1"/>
</dbReference>
<dbReference type="Gene3D" id="3.20.20.140">
    <property type="entry name" value="Metal-dependent hydrolases"/>
    <property type="match status" value="1"/>
</dbReference>